<dbReference type="STRING" id="7234.B4H822"/>
<reference evidence="1 2" key="1">
    <citation type="journal article" date="2007" name="Nature">
        <title>Evolution of genes and genomes on the Drosophila phylogeny.</title>
        <authorList>
            <consortium name="Drosophila 12 Genomes Consortium"/>
            <person name="Clark A.G."/>
            <person name="Eisen M.B."/>
            <person name="Smith D.R."/>
            <person name="Bergman C.M."/>
            <person name="Oliver B."/>
            <person name="Markow T.A."/>
            <person name="Kaufman T.C."/>
            <person name="Kellis M."/>
            <person name="Gelbart W."/>
            <person name="Iyer V.N."/>
            <person name="Pollard D.A."/>
            <person name="Sackton T.B."/>
            <person name="Larracuente A.M."/>
            <person name="Singh N.D."/>
            <person name="Abad J.P."/>
            <person name="Abt D.N."/>
            <person name="Adryan B."/>
            <person name="Aguade M."/>
            <person name="Akashi H."/>
            <person name="Anderson W.W."/>
            <person name="Aquadro C.F."/>
            <person name="Ardell D.H."/>
            <person name="Arguello R."/>
            <person name="Artieri C.G."/>
            <person name="Barbash D.A."/>
            <person name="Barker D."/>
            <person name="Barsanti P."/>
            <person name="Batterham P."/>
            <person name="Batzoglou S."/>
            <person name="Begun D."/>
            <person name="Bhutkar A."/>
            <person name="Blanco E."/>
            <person name="Bosak S.A."/>
            <person name="Bradley R.K."/>
            <person name="Brand A.D."/>
            <person name="Brent M.R."/>
            <person name="Brooks A.N."/>
            <person name="Brown R.H."/>
            <person name="Butlin R.K."/>
            <person name="Caggese C."/>
            <person name="Calvi B.R."/>
            <person name="Bernardo de Carvalho A."/>
            <person name="Caspi A."/>
            <person name="Castrezana S."/>
            <person name="Celniker S.E."/>
            <person name="Chang J.L."/>
            <person name="Chapple C."/>
            <person name="Chatterji S."/>
            <person name="Chinwalla A."/>
            <person name="Civetta A."/>
            <person name="Clifton S.W."/>
            <person name="Comeron J.M."/>
            <person name="Costello J.C."/>
            <person name="Coyne J.A."/>
            <person name="Daub J."/>
            <person name="David R.G."/>
            <person name="Delcher A.L."/>
            <person name="Delehaunty K."/>
            <person name="Do C.B."/>
            <person name="Ebling H."/>
            <person name="Edwards K."/>
            <person name="Eickbush T."/>
            <person name="Evans J.D."/>
            <person name="Filipski A."/>
            <person name="Findeiss S."/>
            <person name="Freyhult E."/>
            <person name="Fulton L."/>
            <person name="Fulton R."/>
            <person name="Garcia A.C."/>
            <person name="Gardiner A."/>
            <person name="Garfield D.A."/>
            <person name="Garvin B.E."/>
            <person name="Gibson G."/>
            <person name="Gilbert D."/>
            <person name="Gnerre S."/>
            <person name="Godfrey J."/>
            <person name="Good R."/>
            <person name="Gotea V."/>
            <person name="Gravely B."/>
            <person name="Greenberg A.J."/>
            <person name="Griffiths-Jones S."/>
            <person name="Gross S."/>
            <person name="Guigo R."/>
            <person name="Gustafson E.A."/>
            <person name="Haerty W."/>
            <person name="Hahn M.W."/>
            <person name="Halligan D.L."/>
            <person name="Halpern A.L."/>
            <person name="Halter G.M."/>
            <person name="Han M.V."/>
            <person name="Heger A."/>
            <person name="Hillier L."/>
            <person name="Hinrichs A.S."/>
            <person name="Holmes I."/>
            <person name="Hoskins R.A."/>
            <person name="Hubisz M.J."/>
            <person name="Hultmark D."/>
            <person name="Huntley M.A."/>
            <person name="Jaffe D.B."/>
            <person name="Jagadeeshan S."/>
            <person name="Jeck W.R."/>
            <person name="Johnson J."/>
            <person name="Jones C.D."/>
            <person name="Jordan W.C."/>
            <person name="Karpen G.H."/>
            <person name="Kataoka E."/>
            <person name="Keightley P.D."/>
            <person name="Kheradpour P."/>
            <person name="Kirkness E.F."/>
            <person name="Koerich L.B."/>
            <person name="Kristiansen K."/>
            <person name="Kudrna D."/>
            <person name="Kulathinal R.J."/>
            <person name="Kumar S."/>
            <person name="Kwok R."/>
            <person name="Lander E."/>
            <person name="Langley C.H."/>
            <person name="Lapoint R."/>
            <person name="Lazzaro B.P."/>
            <person name="Lee S.J."/>
            <person name="Levesque L."/>
            <person name="Li R."/>
            <person name="Lin C.F."/>
            <person name="Lin M.F."/>
            <person name="Lindblad-Toh K."/>
            <person name="Llopart A."/>
            <person name="Long M."/>
            <person name="Low L."/>
            <person name="Lozovsky E."/>
            <person name="Lu J."/>
            <person name="Luo M."/>
            <person name="Machado C.A."/>
            <person name="Makalowski W."/>
            <person name="Marzo M."/>
            <person name="Matsuda M."/>
            <person name="Matzkin L."/>
            <person name="McAllister B."/>
            <person name="McBride C.S."/>
            <person name="McKernan B."/>
            <person name="McKernan K."/>
            <person name="Mendez-Lago M."/>
            <person name="Minx P."/>
            <person name="Mollenhauer M.U."/>
            <person name="Montooth K."/>
            <person name="Mount S.M."/>
            <person name="Mu X."/>
            <person name="Myers E."/>
            <person name="Negre B."/>
            <person name="Newfeld S."/>
            <person name="Nielsen R."/>
            <person name="Noor M.A."/>
            <person name="O'Grady P."/>
            <person name="Pachter L."/>
            <person name="Papaceit M."/>
            <person name="Parisi M.J."/>
            <person name="Parisi M."/>
            <person name="Parts L."/>
            <person name="Pedersen J.S."/>
            <person name="Pesole G."/>
            <person name="Phillippy A.M."/>
            <person name="Ponting C.P."/>
            <person name="Pop M."/>
            <person name="Porcelli D."/>
            <person name="Powell J.R."/>
            <person name="Prohaska S."/>
            <person name="Pruitt K."/>
            <person name="Puig M."/>
            <person name="Quesneville H."/>
            <person name="Ram K.R."/>
            <person name="Rand D."/>
            <person name="Rasmussen M.D."/>
            <person name="Reed L.K."/>
            <person name="Reenan R."/>
            <person name="Reily A."/>
            <person name="Remington K.A."/>
            <person name="Rieger T.T."/>
            <person name="Ritchie M.G."/>
            <person name="Robin C."/>
            <person name="Rogers Y.H."/>
            <person name="Rohde C."/>
            <person name="Rozas J."/>
            <person name="Rubenfield M.J."/>
            <person name="Ruiz A."/>
            <person name="Russo S."/>
            <person name="Salzberg S.L."/>
            <person name="Sanchez-Gracia A."/>
            <person name="Saranga D.J."/>
            <person name="Sato H."/>
            <person name="Schaeffer S.W."/>
            <person name="Schatz M.C."/>
            <person name="Schlenke T."/>
            <person name="Schwartz R."/>
            <person name="Segarra C."/>
            <person name="Singh R.S."/>
            <person name="Sirot L."/>
            <person name="Sirota M."/>
            <person name="Sisneros N.B."/>
            <person name="Smith C.D."/>
            <person name="Smith T.F."/>
            <person name="Spieth J."/>
            <person name="Stage D.E."/>
            <person name="Stark A."/>
            <person name="Stephan W."/>
            <person name="Strausberg R.L."/>
            <person name="Strempel S."/>
            <person name="Sturgill D."/>
            <person name="Sutton G."/>
            <person name="Sutton G.G."/>
            <person name="Tao W."/>
            <person name="Teichmann S."/>
            <person name="Tobari Y.N."/>
            <person name="Tomimura Y."/>
            <person name="Tsolas J.M."/>
            <person name="Valente V.L."/>
            <person name="Venter E."/>
            <person name="Venter J.C."/>
            <person name="Vicario S."/>
            <person name="Vieira F.G."/>
            <person name="Vilella A.J."/>
            <person name="Villasante A."/>
            <person name="Walenz B."/>
            <person name="Wang J."/>
            <person name="Wasserman M."/>
            <person name="Watts T."/>
            <person name="Wilson D."/>
            <person name="Wilson R.K."/>
            <person name="Wing R.A."/>
            <person name="Wolfner M.F."/>
            <person name="Wong A."/>
            <person name="Wong G.K."/>
            <person name="Wu C.I."/>
            <person name="Wu G."/>
            <person name="Yamamoto D."/>
            <person name="Yang H.P."/>
            <person name="Yang S.P."/>
            <person name="Yorke J.A."/>
            <person name="Yoshida K."/>
            <person name="Zdobnov E."/>
            <person name="Zhang P."/>
            <person name="Zhang Y."/>
            <person name="Zimin A.V."/>
            <person name="Baldwin J."/>
            <person name="Abdouelleil A."/>
            <person name="Abdulkadir J."/>
            <person name="Abebe A."/>
            <person name="Abera B."/>
            <person name="Abreu J."/>
            <person name="Acer S.C."/>
            <person name="Aftuck L."/>
            <person name="Alexander A."/>
            <person name="An P."/>
            <person name="Anderson E."/>
            <person name="Anderson S."/>
            <person name="Arachi H."/>
            <person name="Azer M."/>
            <person name="Bachantsang P."/>
            <person name="Barry A."/>
            <person name="Bayul T."/>
            <person name="Berlin A."/>
            <person name="Bessette D."/>
            <person name="Bloom T."/>
            <person name="Blye J."/>
            <person name="Boguslavskiy L."/>
            <person name="Bonnet C."/>
            <person name="Boukhgalter B."/>
            <person name="Bourzgui I."/>
            <person name="Brown A."/>
            <person name="Cahill P."/>
            <person name="Channer S."/>
            <person name="Cheshatsang Y."/>
            <person name="Chuda L."/>
            <person name="Citroen M."/>
            <person name="Collymore A."/>
            <person name="Cooke P."/>
            <person name="Costello M."/>
            <person name="D'Aco K."/>
            <person name="Daza R."/>
            <person name="De Haan G."/>
            <person name="DeGray S."/>
            <person name="DeMaso C."/>
            <person name="Dhargay N."/>
            <person name="Dooley K."/>
            <person name="Dooley E."/>
            <person name="Doricent M."/>
            <person name="Dorje P."/>
            <person name="Dorjee K."/>
            <person name="Dupes A."/>
            <person name="Elong R."/>
            <person name="Falk J."/>
            <person name="Farina A."/>
            <person name="Faro S."/>
            <person name="Ferguson D."/>
            <person name="Fisher S."/>
            <person name="Foley C.D."/>
            <person name="Franke A."/>
            <person name="Friedrich D."/>
            <person name="Gadbois L."/>
            <person name="Gearin G."/>
            <person name="Gearin C.R."/>
            <person name="Giannoukos G."/>
            <person name="Goode T."/>
            <person name="Graham J."/>
            <person name="Grandbois E."/>
            <person name="Grewal S."/>
            <person name="Gyaltsen K."/>
            <person name="Hafez N."/>
            <person name="Hagos B."/>
            <person name="Hall J."/>
            <person name="Henson C."/>
            <person name="Hollinger A."/>
            <person name="Honan T."/>
            <person name="Huard M.D."/>
            <person name="Hughes L."/>
            <person name="Hurhula B."/>
            <person name="Husby M.E."/>
            <person name="Kamat A."/>
            <person name="Kanga B."/>
            <person name="Kashin S."/>
            <person name="Khazanovich D."/>
            <person name="Kisner P."/>
            <person name="Lance K."/>
            <person name="Lara M."/>
            <person name="Lee W."/>
            <person name="Lennon N."/>
            <person name="Letendre F."/>
            <person name="LeVine R."/>
            <person name="Lipovsky A."/>
            <person name="Liu X."/>
            <person name="Liu J."/>
            <person name="Liu S."/>
            <person name="Lokyitsang T."/>
            <person name="Lokyitsang Y."/>
            <person name="Lubonja R."/>
            <person name="Lui A."/>
            <person name="MacDonald P."/>
            <person name="Magnisalis V."/>
            <person name="Maru K."/>
            <person name="Matthews C."/>
            <person name="McCusker W."/>
            <person name="McDonough S."/>
            <person name="Mehta T."/>
            <person name="Meldrim J."/>
            <person name="Meneus L."/>
            <person name="Mihai O."/>
            <person name="Mihalev A."/>
            <person name="Mihova T."/>
            <person name="Mittelman R."/>
            <person name="Mlenga V."/>
            <person name="Montmayeur A."/>
            <person name="Mulrain L."/>
            <person name="Navidi A."/>
            <person name="Naylor J."/>
            <person name="Negash T."/>
            <person name="Nguyen T."/>
            <person name="Nguyen N."/>
            <person name="Nicol R."/>
            <person name="Norbu C."/>
            <person name="Norbu N."/>
            <person name="Novod N."/>
            <person name="O'Neill B."/>
            <person name="Osman S."/>
            <person name="Markiewicz E."/>
            <person name="Oyono O.L."/>
            <person name="Patti C."/>
            <person name="Phunkhang P."/>
            <person name="Pierre F."/>
            <person name="Priest M."/>
            <person name="Raghuraman S."/>
            <person name="Rege F."/>
            <person name="Reyes R."/>
            <person name="Rise C."/>
            <person name="Rogov P."/>
            <person name="Ross K."/>
            <person name="Ryan E."/>
            <person name="Settipalli S."/>
            <person name="Shea T."/>
            <person name="Sherpa N."/>
            <person name="Shi L."/>
            <person name="Shih D."/>
            <person name="Sparrow T."/>
            <person name="Spaulding J."/>
            <person name="Stalker J."/>
            <person name="Stange-Thomann N."/>
            <person name="Stavropoulos S."/>
            <person name="Stone C."/>
            <person name="Strader C."/>
            <person name="Tesfaye S."/>
            <person name="Thomson T."/>
            <person name="Thoulutsang Y."/>
            <person name="Thoulutsang D."/>
            <person name="Topham K."/>
            <person name="Topping I."/>
            <person name="Tsamla T."/>
            <person name="Vassiliev H."/>
            <person name="Vo A."/>
            <person name="Wangchuk T."/>
            <person name="Wangdi T."/>
            <person name="Weiand M."/>
            <person name="Wilkinson J."/>
            <person name="Wilson A."/>
            <person name="Yadav S."/>
            <person name="Young G."/>
            <person name="Yu Q."/>
            <person name="Zembek L."/>
            <person name="Zhong D."/>
            <person name="Zimmer A."/>
            <person name="Zwirko Z."/>
            <person name="Jaffe D.B."/>
            <person name="Alvarez P."/>
            <person name="Brockman W."/>
            <person name="Butler J."/>
            <person name="Chin C."/>
            <person name="Gnerre S."/>
            <person name="Grabherr M."/>
            <person name="Kleber M."/>
            <person name="Mauceli E."/>
            <person name="MacCallum I."/>
        </authorList>
    </citation>
    <scope>NUCLEOTIDE SEQUENCE [LARGE SCALE GENOMIC DNA]</scope>
    <source>
        <strain evidence="2">MSH-3 / Tucson 14011-0111.49</strain>
    </source>
</reference>
<dbReference type="EMBL" id="CH479220">
    <property type="protein sequence ID" value="EDW34816.1"/>
    <property type="molecule type" value="Genomic_DNA"/>
</dbReference>
<dbReference type="OrthoDB" id="7856955at2759"/>
<evidence type="ECO:0000313" key="2">
    <source>
        <dbReference type="Proteomes" id="UP000008744"/>
    </source>
</evidence>
<dbReference type="HOGENOM" id="CLU_2925049_0_0_1"/>
<dbReference type="AlphaFoldDB" id="B4H822"/>
<proteinExistence type="predicted"/>
<evidence type="ECO:0000313" key="1">
    <source>
        <dbReference type="EMBL" id="EDW34816.1"/>
    </source>
</evidence>
<accession>B4H822</accession>
<dbReference type="Proteomes" id="UP000008744">
    <property type="component" value="Unassembled WGS sequence"/>
</dbReference>
<sequence length="61" mass="7074">MQLHVSPQALSMCASNGKCFVNFPGHVELSQWSSFNPKNVFHQELEPRCQNTIKCYKRDMM</sequence>
<dbReference type="KEGG" id="dpe:6601950"/>
<keyword evidence="2" id="KW-1185">Reference proteome</keyword>
<name>B4H822_DROPE</name>
<organism evidence="2">
    <name type="scientific">Drosophila persimilis</name>
    <name type="common">Fruit fly</name>
    <dbReference type="NCBI Taxonomy" id="7234"/>
    <lineage>
        <taxon>Eukaryota</taxon>
        <taxon>Metazoa</taxon>
        <taxon>Ecdysozoa</taxon>
        <taxon>Arthropoda</taxon>
        <taxon>Hexapoda</taxon>
        <taxon>Insecta</taxon>
        <taxon>Pterygota</taxon>
        <taxon>Neoptera</taxon>
        <taxon>Endopterygota</taxon>
        <taxon>Diptera</taxon>
        <taxon>Brachycera</taxon>
        <taxon>Muscomorpha</taxon>
        <taxon>Ephydroidea</taxon>
        <taxon>Drosophilidae</taxon>
        <taxon>Drosophila</taxon>
        <taxon>Sophophora</taxon>
    </lineage>
</organism>
<gene>
    <name evidence="1" type="primary">Dper\GL21007</name>
    <name evidence="1" type="ORF">Dper_GL21007</name>
</gene>
<protein>
    <submittedName>
        <fullName evidence="1">GL21007</fullName>
    </submittedName>
</protein>